<feature type="signal peptide" evidence="9">
    <location>
        <begin position="1"/>
        <end position="25"/>
    </location>
</feature>
<dbReference type="AlphaFoldDB" id="A0A9W6PZZ2"/>
<dbReference type="InterPro" id="IPR036819">
    <property type="entry name" value="Subtilisin_inhibitor-like_sf"/>
</dbReference>
<dbReference type="InterPro" id="IPR020054">
    <property type="entry name" value="Prot_inh_SSI_I16_CS"/>
</dbReference>
<keyword evidence="12" id="KW-1185">Reference proteome</keyword>
<evidence type="ECO:0000259" key="10">
    <source>
        <dbReference type="Pfam" id="PF00720"/>
    </source>
</evidence>
<evidence type="ECO:0000256" key="8">
    <source>
        <dbReference type="RuleBase" id="RU003471"/>
    </source>
</evidence>
<feature type="domain" description="Subtilisin inhibitor" evidence="10">
    <location>
        <begin position="47"/>
        <end position="115"/>
    </location>
</feature>
<dbReference type="EMBL" id="BSRZ01000012">
    <property type="protein sequence ID" value="GLW66099.1"/>
    <property type="molecule type" value="Genomic_DNA"/>
</dbReference>
<reference evidence="11" key="1">
    <citation type="submission" date="2023-02" db="EMBL/GenBank/DDBJ databases">
        <title>Actinomadura rubrobrunea NBRC 14622.</title>
        <authorList>
            <person name="Ichikawa N."/>
            <person name="Sato H."/>
            <person name="Tonouchi N."/>
        </authorList>
    </citation>
    <scope>NUCLEOTIDE SEQUENCE</scope>
    <source>
        <strain evidence="11">NBRC 14622</strain>
    </source>
</reference>
<dbReference type="PROSITE" id="PS00999">
    <property type="entry name" value="SSI"/>
    <property type="match status" value="1"/>
</dbReference>
<dbReference type="GO" id="GO:0005576">
    <property type="term" value="C:extracellular region"/>
    <property type="evidence" value="ECO:0007669"/>
    <property type="project" value="UniProtKB-SubCell"/>
</dbReference>
<evidence type="ECO:0000256" key="2">
    <source>
        <dbReference type="ARBA" id="ARBA00010472"/>
    </source>
</evidence>
<evidence type="ECO:0000256" key="4">
    <source>
        <dbReference type="ARBA" id="ARBA00022525"/>
    </source>
</evidence>
<organism evidence="11 12">
    <name type="scientific">Actinomadura rubrobrunea</name>
    <dbReference type="NCBI Taxonomy" id="115335"/>
    <lineage>
        <taxon>Bacteria</taxon>
        <taxon>Bacillati</taxon>
        <taxon>Actinomycetota</taxon>
        <taxon>Actinomycetes</taxon>
        <taxon>Streptosporangiales</taxon>
        <taxon>Thermomonosporaceae</taxon>
        <taxon>Actinomadura</taxon>
    </lineage>
</organism>
<dbReference type="SUPFAM" id="SSF55399">
    <property type="entry name" value="Subtilisin inhibitor"/>
    <property type="match status" value="1"/>
</dbReference>
<evidence type="ECO:0000256" key="7">
    <source>
        <dbReference type="ARBA" id="ARBA00023157"/>
    </source>
</evidence>
<dbReference type="PRINTS" id="PR00294">
    <property type="entry name" value="SSBTLNINHBTR"/>
</dbReference>
<dbReference type="Proteomes" id="UP001165124">
    <property type="component" value="Unassembled WGS sequence"/>
</dbReference>
<comment type="similarity">
    <text evidence="2 8">Belongs to the protease inhibitor I16 (SSI) family.</text>
</comment>
<feature type="chain" id="PRO_5040933435" description="Subtilisin inhibitor domain-containing protein" evidence="9">
    <location>
        <begin position="26"/>
        <end position="130"/>
    </location>
</feature>
<dbReference type="GO" id="GO:0004867">
    <property type="term" value="F:serine-type endopeptidase inhibitor activity"/>
    <property type="evidence" value="ECO:0007669"/>
    <property type="project" value="UniProtKB-KW"/>
</dbReference>
<dbReference type="Pfam" id="PF00720">
    <property type="entry name" value="SSI"/>
    <property type="match status" value="1"/>
</dbReference>
<comment type="subunit">
    <text evidence="3">Homodimer.</text>
</comment>
<dbReference type="InterPro" id="IPR000691">
    <property type="entry name" value="Prot_inh_I16_SSI"/>
</dbReference>
<evidence type="ECO:0000313" key="12">
    <source>
        <dbReference type="Proteomes" id="UP001165124"/>
    </source>
</evidence>
<name>A0A9W6PZZ2_9ACTN</name>
<keyword evidence="7" id="KW-1015">Disulfide bond</keyword>
<evidence type="ECO:0000256" key="9">
    <source>
        <dbReference type="SAM" id="SignalP"/>
    </source>
</evidence>
<keyword evidence="6 8" id="KW-0722">Serine protease inhibitor</keyword>
<evidence type="ECO:0000256" key="3">
    <source>
        <dbReference type="ARBA" id="ARBA00011738"/>
    </source>
</evidence>
<dbReference type="Gene3D" id="3.30.350.10">
    <property type="entry name" value="Subtilisin inhibitor-like"/>
    <property type="match status" value="1"/>
</dbReference>
<accession>A0A9W6PZZ2</accession>
<keyword evidence="4" id="KW-0964">Secreted</keyword>
<proteinExistence type="inferred from homology"/>
<keyword evidence="5 8" id="KW-0646">Protease inhibitor</keyword>
<protein>
    <recommendedName>
        <fullName evidence="10">Subtilisin inhibitor domain-containing protein</fullName>
    </recommendedName>
</protein>
<sequence>MRVRTTLAVATAMVSIPLAAPVAEAASGPVGSYVLSVVPADGLGRAVSATLWCDPDEGTHPDPVRACDQLRRVHGEVARLPERPGPCTLEYAPVRVIAHGAWKGERRDYMRTYPNRCAAVRATGGVVFAF</sequence>
<dbReference type="RefSeq" id="WP_083950978.1">
    <property type="nucleotide sequence ID" value="NZ_BSRZ01000012.1"/>
</dbReference>
<evidence type="ECO:0000313" key="11">
    <source>
        <dbReference type="EMBL" id="GLW66099.1"/>
    </source>
</evidence>
<gene>
    <name evidence="11" type="ORF">Arub01_43430</name>
</gene>
<evidence type="ECO:0000256" key="5">
    <source>
        <dbReference type="ARBA" id="ARBA00022690"/>
    </source>
</evidence>
<keyword evidence="9" id="KW-0732">Signal</keyword>
<evidence type="ECO:0000256" key="6">
    <source>
        <dbReference type="ARBA" id="ARBA00022900"/>
    </source>
</evidence>
<comment type="subcellular location">
    <subcellularLocation>
        <location evidence="1">Secreted</location>
    </subcellularLocation>
</comment>
<evidence type="ECO:0000256" key="1">
    <source>
        <dbReference type="ARBA" id="ARBA00004613"/>
    </source>
</evidence>
<dbReference type="InterPro" id="IPR023549">
    <property type="entry name" value="Subtilisin_inhibitor"/>
</dbReference>
<comment type="caution">
    <text evidence="11">The sequence shown here is derived from an EMBL/GenBank/DDBJ whole genome shotgun (WGS) entry which is preliminary data.</text>
</comment>